<proteinExistence type="predicted"/>
<protein>
    <recommendedName>
        <fullName evidence="2">DUF2529 domain-containing protein</fullName>
    </recommendedName>
</protein>
<reference evidence="3" key="1">
    <citation type="submission" date="2010-12" db="EMBL/GenBank/DDBJ databases">
        <title>Complete sequence of Bacillus cellulosilyticus DSM 2522.</title>
        <authorList>
            <consortium name="US DOE Joint Genome Institute"/>
            <person name="Lucas S."/>
            <person name="Copeland A."/>
            <person name="Lapidus A."/>
            <person name="Cheng J.-F."/>
            <person name="Bruce D."/>
            <person name="Goodwin L."/>
            <person name="Pitluck S."/>
            <person name="Chertkov O."/>
            <person name="Detter J.C."/>
            <person name="Han C."/>
            <person name="Tapia R."/>
            <person name="Land M."/>
            <person name="Hauser L."/>
            <person name="Jeffries C."/>
            <person name="Kyrpides N."/>
            <person name="Ivanova N."/>
            <person name="Mikhailova N."/>
            <person name="Brumm P."/>
            <person name="Mead D."/>
            <person name="Woyke T."/>
        </authorList>
    </citation>
    <scope>NUCLEOTIDE SEQUENCE [LARGE SCALE GENOMIC DNA]</scope>
    <source>
        <strain evidence="3">DSM 2522</strain>
    </source>
</reference>
<dbReference type="HOGENOM" id="CLU_099800_0_0_9"/>
<dbReference type="KEGG" id="bco:Bcell_4107"/>
<gene>
    <name evidence="3" type="ordered locus">Bcell_4107</name>
</gene>
<name>E6TXE0_EVAC2</name>
<dbReference type="eggNOG" id="COG4821">
    <property type="taxonomic scope" value="Bacteria"/>
</dbReference>
<accession>E6TXE0</accession>
<dbReference type="RefSeq" id="WP_013490661.1">
    <property type="nucleotide sequence ID" value="NC_014829.1"/>
</dbReference>
<evidence type="ECO:0000259" key="2">
    <source>
        <dbReference type="Pfam" id="PF10740"/>
    </source>
</evidence>
<organism evidence="3 4">
    <name type="scientific">Evansella cellulosilytica (strain ATCC 21833 / DSM 2522 / FERM P-1141 / JCM 9156 / N-4)</name>
    <name type="common">Bacillus cellulosilyticus</name>
    <dbReference type="NCBI Taxonomy" id="649639"/>
    <lineage>
        <taxon>Bacteria</taxon>
        <taxon>Bacillati</taxon>
        <taxon>Bacillota</taxon>
        <taxon>Bacilli</taxon>
        <taxon>Bacillales</taxon>
        <taxon>Bacillaceae</taxon>
        <taxon>Evansella</taxon>
    </lineage>
</organism>
<dbReference type="Gene3D" id="3.40.50.10490">
    <property type="entry name" value="Glucose-6-phosphate isomerase like protein, domain 1"/>
    <property type="match status" value="1"/>
</dbReference>
<feature type="coiled-coil region" evidence="1">
    <location>
        <begin position="1"/>
        <end position="28"/>
    </location>
</feature>
<dbReference type="EMBL" id="CP002394">
    <property type="protein sequence ID" value="ADU32335.1"/>
    <property type="molecule type" value="Genomic_DNA"/>
</dbReference>
<dbReference type="STRING" id="649639.Bcell_4107"/>
<sequence length="176" mass="19434">MKIFQTQLQGLIRKIDDYEESFEEATRYIAQSMISDGKVYIFGDMEMVGIIPQALNGVDRLPGCLEASETSVFTPLDTVLIFSPNKGSKAAAKVADNARGAGGNVIGVFSETTENDGDMQIDWTSQCTVSFSTSISHGLMPTESGDRIGVPHLLVALHFYYALYFTTMEFMEEFEE</sequence>
<dbReference type="Pfam" id="PF10740">
    <property type="entry name" value="DUF2529"/>
    <property type="match status" value="1"/>
</dbReference>
<dbReference type="OrthoDB" id="2737584at2"/>
<feature type="domain" description="DUF2529" evidence="2">
    <location>
        <begin position="1"/>
        <end position="170"/>
    </location>
</feature>
<keyword evidence="1" id="KW-0175">Coiled coil</keyword>
<dbReference type="Proteomes" id="UP000001401">
    <property type="component" value="Chromosome"/>
</dbReference>
<evidence type="ECO:0000256" key="1">
    <source>
        <dbReference type="SAM" id="Coils"/>
    </source>
</evidence>
<dbReference type="InterPro" id="IPR019676">
    <property type="entry name" value="DUF2529"/>
</dbReference>
<evidence type="ECO:0000313" key="4">
    <source>
        <dbReference type="Proteomes" id="UP000001401"/>
    </source>
</evidence>
<dbReference type="AlphaFoldDB" id="E6TXE0"/>
<keyword evidence="4" id="KW-1185">Reference proteome</keyword>
<evidence type="ECO:0000313" key="3">
    <source>
        <dbReference type="EMBL" id="ADU32335.1"/>
    </source>
</evidence>